<reference evidence="1 2" key="1">
    <citation type="submission" date="2013-02" db="EMBL/GenBank/DDBJ databases">
        <title>The Genome Annotation of Plasmodium falciparum Vietnam Oak-Knoll (FVO).</title>
        <authorList>
            <consortium name="The Broad Institute Genome Sequencing Platform"/>
            <consortium name="The Broad Institute Genome Sequencing Center for Infectious Disease"/>
            <person name="Neafsey D."/>
            <person name="Hoffman S."/>
            <person name="Volkman S."/>
            <person name="Rosenthal P."/>
            <person name="Walker B."/>
            <person name="Young S.K."/>
            <person name="Zeng Q."/>
            <person name="Gargeya S."/>
            <person name="Fitzgerald M."/>
            <person name="Haas B."/>
            <person name="Abouelleil A."/>
            <person name="Allen A.W."/>
            <person name="Alvarado L."/>
            <person name="Arachchi H.M."/>
            <person name="Berlin A.M."/>
            <person name="Chapman S.B."/>
            <person name="Gainer-Dewar J."/>
            <person name="Goldberg J."/>
            <person name="Griggs A."/>
            <person name="Gujja S."/>
            <person name="Hansen M."/>
            <person name="Howarth C."/>
            <person name="Imamovic A."/>
            <person name="Ireland A."/>
            <person name="Larimer J."/>
            <person name="McCowan C."/>
            <person name="Murphy C."/>
            <person name="Pearson M."/>
            <person name="Poon T.W."/>
            <person name="Priest M."/>
            <person name="Roberts A."/>
            <person name="Saif S."/>
            <person name="Shea T."/>
            <person name="Sisk P."/>
            <person name="Sykes S."/>
            <person name="Wortman J."/>
            <person name="Nusbaum C."/>
            <person name="Birren B."/>
        </authorList>
    </citation>
    <scope>NUCLEOTIDE SEQUENCE [LARGE SCALE GENOMIC DNA]</scope>
    <source>
        <strain evidence="2">Vietnam Oak-Knoll (FVO)</strain>
    </source>
</reference>
<reference evidence="1 2" key="2">
    <citation type="submission" date="2013-02" db="EMBL/GenBank/DDBJ databases">
        <title>The Genome Sequence of Plasmodium falciparum Vietnam Oak-Knoll (FVO).</title>
        <authorList>
            <consortium name="The Broad Institute Genome Sequencing Platform"/>
            <consortium name="The Broad Institute Genome Sequencing Center for Infectious Disease"/>
            <person name="Neafsey D."/>
            <person name="Cheeseman I."/>
            <person name="Volkman S."/>
            <person name="Adams J."/>
            <person name="Walker B."/>
            <person name="Young S.K."/>
            <person name="Zeng Q."/>
            <person name="Gargeya S."/>
            <person name="Fitzgerald M."/>
            <person name="Haas B."/>
            <person name="Abouelleil A."/>
            <person name="Alvarado L."/>
            <person name="Arachchi H.M."/>
            <person name="Berlin A.M."/>
            <person name="Chapman S.B."/>
            <person name="Dewar J."/>
            <person name="Goldberg J."/>
            <person name="Griggs A."/>
            <person name="Gujja S."/>
            <person name="Hansen M."/>
            <person name="Howarth C."/>
            <person name="Imamovic A."/>
            <person name="Larimer J."/>
            <person name="McCowan C."/>
            <person name="Murphy C."/>
            <person name="Neiman D."/>
            <person name="Pearson M."/>
            <person name="Priest M."/>
            <person name="Roberts A."/>
            <person name="Saif S."/>
            <person name="Shea T."/>
            <person name="Sisk P."/>
            <person name="Sykes S."/>
            <person name="Wortman J."/>
            <person name="Nusbaum C."/>
            <person name="Birren B."/>
        </authorList>
    </citation>
    <scope>NUCLEOTIDE SEQUENCE [LARGE SCALE GENOMIC DNA]</scope>
    <source>
        <strain evidence="2">Vietnam Oak-Knoll (FVO)</strain>
    </source>
</reference>
<gene>
    <name evidence="1" type="ORF">PFFVO_01786</name>
</gene>
<protein>
    <submittedName>
        <fullName evidence="1">Uncharacterized protein</fullName>
    </submittedName>
</protein>
<evidence type="ECO:0000313" key="1">
    <source>
        <dbReference type="EMBL" id="ETW19212.1"/>
    </source>
</evidence>
<name>A0A024V9J0_PLAFA</name>
<evidence type="ECO:0000313" key="2">
    <source>
        <dbReference type="Proteomes" id="UP000030690"/>
    </source>
</evidence>
<organism evidence="1 2">
    <name type="scientific">Plasmodium falciparum Vietnam Oak-Knoll</name>
    <name type="common">FVO</name>
    <dbReference type="NCBI Taxonomy" id="1036723"/>
    <lineage>
        <taxon>Eukaryota</taxon>
        <taxon>Sar</taxon>
        <taxon>Alveolata</taxon>
        <taxon>Apicomplexa</taxon>
        <taxon>Aconoidasida</taxon>
        <taxon>Haemosporida</taxon>
        <taxon>Plasmodiidae</taxon>
        <taxon>Plasmodium</taxon>
        <taxon>Plasmodium (Laverania)</taxon>
    </lineage>
</organism>
<accession>A0A024V9J0</accession>
<dbReference type="Proteomes" id="UP000030690">
    <property type="component" value="Unassembled WGS sequence"/>
</dbReference>
<sequence length="10" mass="1378">MQFYQPRMNY</sequence>
<dbReference type="EMBL" id="KI925068">
    <property type="protein sequence ID" value="ETW19212.1"/>
    <property type="molecule type" value="Genomic_DNA"/>
</dbReference>
<proteinExistence type="predicted"/>